<proteinExistence type="predicted"/>
<accession>A0A5C6FTV6</accession>
<dbReference type="Proteomes" id="UP000316476">
    <property type="component" value="Unassembled WGS sequence"/>
</dbReference>
<dbReference type="AlphaFoldDB" id="A0A5C6FTV6"/>
<organism evidence="2 3">
    <name type="scientific">Crateriforma conspicua</name>
    <dbReference type="NCBI Taxonomy" id="2527996"/>
    <lineage>
        <taxon>Bacteria</taxon>
        <taxon>Pseudomonadati</taxon>
        <taxon>Planctomycetota</taxon>
        <taxon>Planctomycetia</taxon>
        <taxon>Planctomycetales</taxon>
        <taxon>Planctomycetaceae</taxon>
        <taxon>Crateriforma</taxon>
    </lineage>
</organism>
<reference evidence="2 3" key="1">
    <citation type="submission" date="2019-02" db="EMBL/GenBank/DDBJ databases">
        <title>Deep-cultivation of Planctomycetes and their phenomic and genomic characterization uncovers novel biology.</title>
        <authorList>
            <person name="Wiegand S."/>
            <person name="Jogler M."/>
            <person name="Boedeker C."/>
            <person name="Pinto D."/>
            <person name="Vollmers J."/>
            <person name="Rivas-Marin E."/>
            <person name="Kohn T."/>
            <person name="Peeters S.H."/>
            <person name="Heuer A."/>
            <person name="Rast P."/>
            <person name="Oberbeckmann S."/>
            <person name="Bunk B."/>
            <person name="Jeske O."/>
            <person name="Meyerdierks A."/>
            <person name="Storesund J.E."/>
            <person name="Kallscheuer N."/>
            <person name="Luecker S."/>
            <person name="Lage O.M."/>
            <person name="Pohl T."/>
            <person name="Merkel B.J."/>
            <person name="Hornburger P."/>
            <person name="Mueller R.-W."/>
            <person name="Bruemmer F."/>
            <person name="Labrenz M."/>
            <person name="Spormann A.M."/>
            <person name="Op Den Camp H."/>
            <person name="Overmann J."/>
            <person name="Amann R."/>
            <person name="Jetten M.S.M."/>
            <person name="Mascher T."/>
            <person name="Medema M.H."/>
            <person name="Devos D.P."/>
            <person name="Kaster A.-K."/>
            <person name="Ovreas L."/>
            <person name="Rohde M."/>
            <person name="Galperin M.Y."/>
            <person name="Jogler C."/>
        </authorList>
    </citation>
    <scope>NUCLEOTIDE SEQUENCE [LARGE SCALE GENOMIC DNA]</scope>
    <source>
        <strain evidence="2 3">V7</strain>
    </source>
</reference>
<gene>
    <name evidence="2" type="ORF">V7x_20380</name>
</gene>
<protein>
    <submittedName>
        <fullName evidence="2">Uncharacterized protein</fullName>
    </submittedName>
</protein>
<sequence>MAIWLTFVCDVLLWVLTSLRGVAPEVRTGRRHPIAMERPSQITAQHGRVQADGRPAVGTTRILRRRAPRRCGRCDDHCRSP</sequence>
<evidence type="ECO:0000313" key="3">
    <source>
        <dbReference type="Proteomes" id="UP000316476"/>
    </source>
</evidence>
<evidence type="ECO:0000256" key="1">
    <source>
        <dbReference type="SAM" id="MobiDB-lite"/>
    </source>
</evidence>
<name>A0A5C6FTV6_9PLAN</name>
<comment type="caution">
    <text evidence="2">The sequence shown here is derived from an EMBL/GenBank/DDBJ whole genome shotgun (WGS) entry which is preliminary data.</text>
</comment>
<dbReference type="EMBL" id="SJPZ01000001">
    <property type="protein sequence ID" value="TWU66472.1"/>
    <property type="molecule type" value="Genomic_DNA"/>
</dbReference>
<feature type="region of interest" description="Disordered" evidence="1">
    <location>
        <begin position="37"/>
        <end position="56"/>
    </location>
</feature>
<evidence type="ECO:0000313" key="2">
    <source>
        <dbReference type="EMBL" id="TWU66472.1"/>
    </source>
</evidence>